<dbReference type="InterPro" id="IPR013785">
    <property type="entry name" value="Aldolase_TIM"/>
</dbReference>
<evidence type="ECO:0000256" key="9">
    <source>
        <dbReference type="ARBA" id="ARBA00022723"/>
    </source>
</evidence>
<organism evidence="15 16">
    <name type="scientific">Thorsellia anophelis DSM 18579</name>
    <dbReference type="NCBI Taxonomy" id="1123402"/>
    <lineage>
        <taxon>Bacteria</taxon>
        <taxon>Pseudomonadati</taxon>
        <taxon>Pseudomonadota</taxon>
        <taxon>Gammaproteobacteria</taxon>
        <taxon>Enterobacterales</taxon>
        <taxon>Thorselliaceae</taxon>
        <taxon>Thorsellia</taxon>
    </lineage>
</organism>
<dbReference type="Proteomes" id="UP000242642">
    <property type="component" value="Unassembled WGS sequence"/>
</dbReference>
<dbReference type="CDD" id="cd01335">
    <property type="entry name" value="Radical_SAM"/>
    <property type="match status" value="1"/>
</dbReference>
<keyword evidence="10 13" id="KW-0408">Iron</keyword>
<evidence type="ECO:0000256" key="4">
    <source>
        <dbReference type="ARBA" id="ARBA00017228"/>
    </source>
</evidence>
<reference evidence="16" key="1">
    <citation type="submission" date="2016-10" db="EMBL/GenBank/DDBJ databases">
        <authorList>
            <person name="Varghese N."/>
            <person name="Submissions S."/>
        </authorList>
    </citation>
    <scope>NUCLEOTIDE SEQUENCE [LARGE SCALE GENOMIC DNA]</scope>
    <source>
        <strain evidence="16">DSM 18579</strain>
    </source>
</reference>
<keyword evidence="9 13" id="KW-0479">Metal-binding</keyword>
<dbReference type="PROSITE" id="PS51918">
    <property type="entry name" value="RADICAL_SAM"/>
    <property type="match status" value="1"/>
</dbReference>
<dbReference type="InterPro" id="IPR010723">
    <property type="entry name" value="HemN_C"/>
</dbReference>
<keyword evidence="16" id="KW-1185">Reference proteome</keyword>
<accession>A0A1H9YCW3</accession>
<comment type="function">
    <text evidence="13">Probably acts as a heme chaperone, transferring heme to an unknown acceptor. Binds one molecule of heme per monomer, possibly covalently. Binds 1 [4Fe-4S] cluster. The cluster is coordinated with 3 cysteines and an exchangeable S-adenosyl-L-methionine.</text>
</comment>
<dbReference type="RefSeq" id="WP_093316796.1">
    <property type="nucleotide sequence ID" value="NZ_FOHV01000001.1"/>
</dbReference>
<dbReference type="STRING" id="1123402.SAMN02583745_00189"/>
<evidence type="ECO:0000256" key="2">
    <source>
        <dbReference type="ARBA" id="ARBA00004496"/>
    </source>
</evidence>
<dbReference type="NCBIfam" id="TIGR00539">
    <property type="entry name" value="hemN_rel"/>
    <property type="match status" value="1"/>
</dbReference>
<comment type="subcellular location">
    <subcellularLocation>
        <location evidence="2 13">Cytoplasm</location>
    </subcellularLocation>
</comment>
<keyword evidence="8 13" id="KW-0949">S-adenosyl-L-methionine</keyword>
<evidence type="ECO:0000256" key="8">
    <source>
        <dbReference type="ARBA" id="ARBA00022691"/>
    </source>
</evidence>
<dbReference type="SMART" id="SM00729">
    <property type="entry name" value="Elp3"/>
    <property type="match status" value="1"/>
</dbReference>
<evidence type="ECO:0000256" key="12">
    <source>
        <dbReference type="ARBA" id="ARBA00023186"/>
    </source>
</evidence>
<evidence type="ECO:0000313" key="15">
    <source>
        <dbReference type="EMBL" id="SES66792.1"/>
    </source>
</evidence>
<dbReference type="OrthoDB" id="9808022at2"/>
<evidence type="ECO:0000256" key="11">
    <source>
        <dbReference type="ARBA" id="ARBA00023014"/>
    </source>
</evidence>
<dbReference type="InterPro" id="IPR004559">
    <property type="entry name" value="HemW-like"/>
</dbReference>
<evidence type="ECO:0000256" key="7">
    <source>
        <dbReference type="ARBA" id="ARBA00022617"/>
    </source>
</evidence>
<gene>
    <name evidence="15" type="ORF">SAMN02583745_00189</name>
</gene>
<evidence type="ECO:0000256" key="10">
    <source>
        <dbReference type="ARBA" id="ARBA00023004"/>
    </source>
</evidence>
<feature type="domain" description="Radical SAM core" evidence="14">
    <location>
        <begin position="8"/>
        <end position="244"/>
    </location>
</feature>
<evidence type="ECO:0000256" key="13">
    <source>
        <dbReference type="RuleBase" id="RU364116"/>
    </source>
</evidence>
<name>A0A1H9YCW3_9GAMM</name>
<dbReference type="SUPFAM" id="SSF102114">
    <property type="entry name" value="Radical SAM enzymes"/>
    <property type="match status" value="1"/>
</dbReference>
<dbReference type="InterPro" id="IPR006638">
    <property type="entry name" value="Elp3/MiaA/NifB-like_rSAM"/>
</dbReference>
<dbReference type="SFLD" id="SFLDG01065">
    <property type="entry name" value="anaerobic_coproporphyrinogen-I"/>
    <property type="match status" value="1"/>
</dbReference>
<dbReference type="InterPro" id="IPR034505">
    <property type="entry name" value="Coproporphyrinogen-III_oxidase"/>
</dbReference>
<evidence type="ECO:0000256" key="6">
    <source>
        <dbReference type="ARBA" id="ARBA00022490"/>
    </source>
</evidence>
<dbReference type="GO" id="GO:0005737">
    <property type="term" value="C:cytoplasm"/>
    <property type="evidence" value="ECO:0007669"/>
    <property type="project" value="UniProtKB-SubCell"/>
</dbReference>
<evidence type="ECO:0000256" key="5">
    <source>
        <dbReference type="ARBA" id="ARBA00022485"/>
    </source>
</evidence>
<dbReference type="AlphaFoldDB" id="A0A1H9YCW3"/>
<dbReference type="SFLD" id="SFLDF00288">
    <property type="entry name" value="HemN-like__clustered_with_nucl"/>
    <property type="match status" value="1"/>
</dbReference>
<dbReference type="GO" id="GO:0051539">
    <property type="term" value="F:4 iron, 4 sulfur cluster binding"/>
    <property type="evidence" value="ECO:0007669"/>
    <property type="project" value="UniProtKB-UniRule"/>
</dbReference>
<dbReference type="GO" id="GO:0046872">
    <property type="term" value="F:metal ion binding"/>
    <property type="evidence" value="ECO:0007669"/>
    <property type="project" value="UniProtKB-UniRule"/>
</dbReference>
<comment type="similarity">
    <text evidence="3">Belongs to the anaerobic coproporphyrinogen-III oxidase family. HemW subfamily.</text>
</comment>
<dbReference type="SFLD" id="SFLDS00029">
    <property type="entry name" value="Radical_SAM"/>
    <property type="match status" value="1"/>
</dbReference>
<dbReference type="PANTHER" id="PTHR13932">
    <property type="entry name" value="COPROPORPHYRINIGEN III OXIDASE"/>
    <property type="match status" value="1"/>
</dbReference>
<dbReference type="GO" id="GO:0006779">
    <property type="term" value="P:porphyrin-containing compound biosynthetic process"/>
    <property type="evidence" value="ECO:0007669"/>
    <property type="project" value="InterPro"/>
</dbReference>
<keyword evidence="7 13" id="KW-0349">Heme</keyword>
<dbReference type="EMBL" id="FOHV01000001">
    <property type="protein sequence ID" value="SES66792.1"/>
    <property type="molecule type" value="Genomic_DNA"/>
</dbReference>
<dbReference type="Pfam" id="PF06969">
    <property type="entry name" value="HemN_C"/>
    <property type="match status" value="1"/>
</dbReference>
<dbReference type="Pfam" id="PF04055">
    <property type="entry name" value="Radical_SAM"/>
    <property type="match status" value="1"/>
</dbReference>
<dbReference type="InterPro" id="IPR007197">
    <property type="entry name" value="rSAM"/>
</dbReference>
<evidence type="ECO:0000256" key="3">
    <source>
        <dbReference type="ARBA" id="ARBA00006100"/>
    </source>
</evidence>
<dbReference type="PANTHER" id="PTHR13932:SF5">
    <property type="entry name" value="RADICAL S-ADENOSYL METHIONINE DOMAIN-CONTAINING PROTEIN 1, MITOCHONDRIAL"/>
    <property type="match status" value="1"/>
</dbReference>
<keyword evidence="6 13" id="KW-0963">Cytoplasm</keyword>
<dbReference type="InterPro" id="IPR058240">
    <property type="entry name" value="rSAM_sf"/>
</dbReference>
<evidence type="ECO:0000313" key="16">
    <source>
        <dbReference type="Proteomes" id="UP000242642"/>
    </source>
</evidence>
<dbReference type="Gene3D" id="3.20.20.70">
    <property type="entry name" value="Aldolase class I"/>
    <property type="match status" value="1"/>
</dbReference>
<keyword evidence="5 13" id="KW-0004">4Fe-4S</keyword>
<proteinExistence type="inferred from homology"/>
<evidence type="ECO:0000259" key="14">
    <source>
        <dbReference type="PROSITE" id="PS51918"/>
    </source>
</evidence>
<comment type="cofactor">
    <cofactor evidence="1">
        <name>[4Fe-4S] cluster</name>
        <dbReference type="ChEBI" id="CHEBI:49883"/>
    </cofactor>
</comment>
<dbReference type="SFLD" id="SFLDF00562">
    <property type="entry name" value="HemN-like__clustered_with_heat"/>
    <property type="match status" value="1"/>
</dbReference>
<protein>
    <recommendedName>
        <fullName evidence="4 13">Heme chaperone HemW</fullName>
    </recommendedName>
</protein>
<dbReference type="FunFam" id="3.20.20.70:FF:000124">
    <property type="entry name" value="Heme chaperone HemW"/>
    <property type="match status" value="1"/>
</dbReference>
<keyword evidence="12 13" id="KW-0143">Chaperone</keyword>
<dbReference type="GO" id="GO:0004109">
    <property type="term" value="F:coproporphyrinogen oxidase activity"/>
    <property type="evidence" value="ECO:0007669"/>
    <property type="project" value="InterPro"/>
</dbReference>
<evidence type="ECO:0000256" key="1">
    <source>
        <dbReference type="ARBA" id="ARBA00001966"/>
    </source>
</evidence>
<sequence length="383" mass="43565">MTLKAHSNFTLAPLSLYVHIPWCVEKCPYCDFNSHALKTKLPQVEYIEHLLKDLEIDAKLVKGRQIQSIFIGGGTPSLLDGDVLDTLLKGIFARVEVSPSAEITMEANPNSVEALRFSNYQSSGVNRISIGVQSFNADKLIRLGRIHDPKEAINAAHIAKKLGLQSFNLDIMHGLPNQSTEEALNDIKQIIELDPPHFSWYQLTIEPNTNFASKPPKLPDDDILWDIYTQGNELLSQAGYVQYETSAYSKVGYQCQHNLNYWRFGDYLGIGCGAHGKITYLNGSIIRTQKTKHPKGYMESRYLDQSWQVPLEERPFEFFMNRFRLFEPVAKTEFEHYTFCELTSIEKAISDATSKGFIDTTDSHWQITSKGKLFLNDLLDLFL</sequence>
<keyword evidence="11 13" id="KW-0411">Iron-sulfur</keyword>